<feature type="domain" description="Enoyl reductase (ER)" evidence="3">
    <location>
        <begin position="10"/>
        <end position="320"/>
    </location>
</feature>
<name>A0ABS5RW84_9HYPH</name>
<gene>
    <name evidence="4" type="ORF">JYU29_11575</name>
</gene>
<dbReference type="SUPFAM" id="SSF51735">
    <property type="entry name" value="NAD(P)-binding Rossmann-fold domains"/>
    <property type="match status" value="1"/>
</dbReference>
<protein>
    <submittedName>
        <fullName evidence="4">Zinc-binding dehydrogenase</fullName>
    </submittedName>
</protein>
<dbReference type="InterPro" id="IPR013149">
    <property type="entry name" value="ADH-like_C"/>
</dbReference>
<proteinExistence type="predicted"/>
<dbReference type="SMART" id="SM00829">
    <property type="entry name" value="PKS_ER"/>
    <property type="match status" value="1"/>
</dbReference>
<evidence type="ECO:0000256" key="1">
    <source>
        <dbReference type="ARBA" id="ARBA00022857"/>
    </source>
</evidence>
<dbReference type="PANTHER" id="PTHR48106:SF2">
    <property type="entry name" value="ZN2+-BINDING DEHYDROGENASE"/>
    <property type="match status" value="1"/>
</dbReference>
<keyword evidence="5" id="KW-1185">Reference proteome</keyword>
<dbReference type="EMBL" id="JAFMNX010000002">
    <property type="protein sequence ID" value="MBS9721328.1"/>
    <property type="molecule type" value="Genomic_DNA"/>
</dbReference>
<dbReference type="InterPro" id="IPR013154">
    <property type="entry name" value="ADH-like_N"/>
</dbReference>
<dbReference type="InterPro" id="IPR020843">
    <property type="entry name" value="ER"/>
</dbReference>
<dbReference type="Gene3D" id="3.40.50.720">
    <property type="entry name" value="NAD(P)-binding Rossmann-like Domain"/>
    <property type="match status" value="1"/>
</dbReference>
<dbReference type="Proteomes" id="UP001297272">
    <property type="component" value="Unassembled WGS sequence"/>
</dbReference>
<dbReference type="InterPro" id="IPR011032">
    <property type="entry name" value="GroES-like_sf"/>
</dbReference>
<keyword evidence="1" id="KW-0521">NADP</keyword>
<dbReference type="PANTHER" id="PTHR48106">
    <property type="entry name" value="QUINONE OXIDOREDUCTASE PIG3-RELATED"/>
    <property type="match status" value="1"/>
</dbReference>
<evidence type="ECO:0000259" key="3">
    <source>
        <dbReference type="SMART" id="SM00829"/>
    </source>
</evidence>
<accession>A0ABS5RW84</accession>
<dbReference type="Pfam" id="PF08240">
    <property type="entry name" value="ADH_N"/>
    <property type="match status" value="1"/>
</dbReference>
<evidence type="ECO:0000256" key="2">
    <source>
        <dbReference type="ARBA" id="ARBA00023002"/>
    </source>
</evidence>
<evidence type="ECO:0000313" key="4">
    <source>
        <dbReference type="EMBL" id="MBS9721328.1"/>
    </source>
</evidence>
<reference evidence="4 5" key="1">
    <citation type="submission" date="2021-03" db="EMBL/GenBank/DDBJ databases">
        <title>Tianweitania aestuarii sp. nov., isolated from a tidal flat.</title>
        <authorList>
            <person name="Park S."/>
            <person name="Yoon J.-H."/>
        </authorList>
    </citation>
    <scope>NUCLEOTIDE SEQUENCE [LARGE SCALE GENOMIC DNA]</scope>
    <source>
        <strain evidence="4 5">BSSL-BM11</strain>
    </source>
</reference>
<dbReference type="SUPFAM" id="SSF50129">
    <property type="entry name" value="GroES-like"/>
    <property type="match status" value="1"/>
</dbReference>
<sequence length="326" mass="34025">MKSAVYKQFGTPQEVLTSQNSDQPKPGAGQVLVRMLLSPVHNHDLMTIAGQYGIKPELPAIPGTEAVGIVEALGEGVTNLKVGQRVAGGATATWAEYYLADASRSVPVPDTVDNETACQLVAMPLSAKMLLETLNLPSGEWVVQNAANGAVGKMMAQFGAERGVKVLGLVRRQAAIDELKAEGIENVVATDENGWQDKAKAMVGDAKVLRAIDSLGGDGPSQVLSVASDGAELVSFGAMTQQPLKIAAGDLLFRGITVKGFWGAKPPVKPERIAELLGELVRDAASGKLKLPVEAVYPIEDIAKAVSASGEPGRKGKIAIKGASVQ</sequence>
<dbReference type="Pfam" id="PF00107">
    <property type="entry name" value="ADH_zinc_N"/>
    <property type="match status" value="1"/>
</dbReference>
<dbReference type="InterPro" id="IPR036291">
    <property type="entry name" value="NAD(P)-bd_dom_sf"/>
</dbReference>
<dbReference type="RefSeq" id="WP_213984935.1">
    <property type="nucleotide sequence ID" value="NZ_JAFMNX010000002.1"/>
</dbReference>
<dbReference type="Gene3D" id="3.90.180.10">
    <property type="entry name" value="Medium-chain alcohol dehydrogenases, catalytic domain"/>
    <property type="match status" value="1"/>
</dbReference>
<dbReference type="CDD" id="cd08292">
    <property type="entry name" value="ETR_like_2"/>
    <property type="match status" value="1"/>
</dbReference>
<comment type="caution">
    <text evidence="4">The sequence shown here is derived from an EMBL/GenBank/DDBJ whole genome shotgun (WGS) entry which is preliminary data.</text>
</comment>
<keyword evidence="2" id="KW-0560">Oxidoreductase</keyword>
<organism evidence="4 5">
    <name type="scientific">Tianweitania aestuarii</name>
    <dbReference type="NCBI Taxonomy" id="2814886"/>
    <lineage>
        <taxon>Bacteria</taxon>
        <taxon>Pseudomonadati</taxon>
        <taxon>Pseudomonadota</taxon>
        <taxon>Alphaproteobacteria</taxon>
        <taxon>Hyphomicrobiales</taxon>
        <taxon>Phyllobacteriaceae</taxon>
        <taxon>Tianweitania</taxon>
    </lineage>
</organism>
<evidence type="ECO:0000313" key="5">
    <source>
        <dbReference type="Proteomes" id="UP001297272"/>
    </source>
</evidence>